<dbReference type="Proteomes" id="UP000184231">
    <property type="component" value="Unassembled WGS sequence"/>
</dbReference>
<evidence type="ECO:0000313" key="4">
    <source>
        <dbReference type="Proteomes" id="UP000184231"/>
    </source>
</evidence>
<dbReference type="AlphaFoldDB" id="A0A1M6JC92"/>
<reference evidence="3 4" key="1">
    <citation type="submission" date="2016-11" db="EMBL/GenBank/DDBJ databases">
        <authorList>
            <person name="Jaros S."/>
            <person name="Januszkiewicz K."/>
            <person name="Wedrychowicz H."/>
        </authorList>
    </citation>
    <scope>NUCLEOTIDE SEQUENCE [LARGE SCALE GENOMIC DNA]</scope>
    <source>
        <strain evidence="3 4">CGMCC 1.8863</strain>
    </source>
</reference>
<feature type="domain" description="UspA" evidence="2">
    <location>
        <begin position="1"/>
        <end position="140"/>
    </location>
</feature>
<proteinExistence type="inferred from homology"/>
<dbReference type="OrthoDB" id="9788959at2"/>
<dbReference type="InterPro" id="IPR006015">
    <property type="entry name" value="Universal_stress_UspA"/>
</dbReference>
<dbReference type="InterPro" id="IPR006016">
    <property type="entry name" value="UspA"/>
</dbReference>
<dbReference type="CDD" id="cd00293">
    <property type="entry name" value="USP-like"/>
    <property type="match status" value="2"/>
</dbReference>
<protein>
    <submittedName>
        <fullName evidence="3">Nucleotide-binding universal stress protein, UspA family</fullName>
    </submittedName>
</protein>
<evidence type="ECO:0000259" key="2">
    <source>
        <dbReference type="Pfam" id="PF00582"/>
    </source>
</evidence>
<feature type="domain" description="UspA" evidence="2">
    <location>
        <begin position="149"/>
        <end position="274"/>
    </location>
</feature>
<dbReference type="RefSeq" id="WP_072765101.1">
    <property type="nucleotide sequence ID" value="NZ_FQYX01000021.1"/>
</dbReference>
<accession>A0A1M6JC92</accession>
<dbReference type="PANTHER" id="PTHR46268:SF6">
    <property type="entry name" value="UNIVERSAL STRESS PROTEIN UP12"/>
    <property type="match status" value="1"/>
</dbReference>
<dbReference type="PANTHER" id="PTHR46268">
    <property type="entry name" value="STRESS RESPONSE PROTEIN NHAX"/>
    <property type="match status" value="1"/>
</dbReference>
<dbReference type="SUPFAM" id="SSF52402">
    <property type="entry name" value="Adenine nucleotide alpha hydrolases-like"/>
    <property type="match status" value="2"/>
</dbReference>
<organism evidence="3 4">
    <name type="scientific">Arenibacter nanhaiticus</name>
    <dbReference type="NCBI Taxonomy" id="558155"/>
    <lineage>
        <taxon>Bacteria</taxon>
        <taxon>Pseudomonadati</taxon>
        <taxon>Bacteroidota</taxon>
        <taxon>Flavobacteriia</taxon>
        <taxon>Flavobacteriales</taxon>
        <taxon>Flavobacteriaceae</taxon>
        <taxon>Arenibacter</taxon>
    </lineage>
</organism>
<dbReference type="PRINTS" id="PR01438">
    <property type="entry name" value="UNVRSLSTRESS"/>
</dbReference>
<dbReference type="InterPro" id="IPR014729">
    <property type="entry name" value="Rossmann-like_a/b/a_fold"/>
</dbReference>
<dbReference type="Gene3D" id="3.40.50.620">
    <property type="entry name" value="HUPs"/>
    <property type="match status" value="2"/>
</dbReference>
<comment type="similarity">
    <text evidence="1">Belongs to the universal stress protein A family.</text>
</comment>
<evidence type="ECO:0000313" key="3">
    <source>
        <dbReference type="EMBL" id="SHJ44250.1"/>
    </source>
</evidence>
<sequence length="279" mass="31587">MKKILVPVDFSEHSEYALEVACRMAKQNAAEIVVLHMLGITTVVYNTGEAQEMAEANYYMKLAKQRFKKFLDKEYLKGIKLTEIIQNYKIFSEINQVAQEQQIDLIVMGSHGSSGLSALFVGSNTEKVVRTSRVPVLVIKKHLPDFKLERVVFASDFEMESIPAYRKAVSLLQSLGAKLHLLYVNLPNGKFKSSKEMELLTAEFLQEANKGDFKENPPVVYECAFSIERGIYHYSHKIKADLIALTTHGHRGMTHFFKGSIGEDIANRADVPVMTFLIY</sequence>
<evidence type="ECO:0000256" key="1">
    <source>
        <dbReference type="ARBA" id="ARBA00008791"/>
    </source>
</evidence>
<gene>
    <name evidence="3" type="ORF">SAMN04487911_12146</name>
</gene>
<dbReference type="Pfam" id="PF00582">
    <property type="entry name" value="Usp"/>
    <property type="match status" value="2"/>
</dbReference>
<keyword evidence="4" id="KW-1185">Reference proteome</keyword>
<name>A0A1M6JC92_9FLAO</name>
<dbReference type="EMBL" id="FQYX01000021">
    <property type="protein sequence ID" value="SHJ44250.1"/>
    <property type="molecule type" value="Genomic_DNA"/>
</dbReference>